<dbReference type="InterPro" id="IPR036591">
    <property type="entry name" value="YggU-like_sf"/>
</dbReference>
<evidence type="ECO:0000313" key="4">
    <source>
        <dbReference type="Proteomes" id="UP000445696"/>
    </source>
</evidence>
<organism evidence="3 4">
    <name type="scientific">Sneathiella chungangensis</name>
    <dbReference type="NCBI Taxonomy" id="1418234"/>
    <lineage>
        <taxon>Bacteria</taxon>
        <taxon>Pseudomonadati</taxon>
        <taxon>Pseudomonadota</taxon>
        <taxon>Alphaproteobacteria</taxon>
        <taxon>Sneathiellales</taxon>
        <taxon>Sneathiellaceae</taxon>
        <taxon>Sneathiella</taxon>
    </lineage>
</organism>
<comment type="caution">
    <text evidence="3">The sequence shown here is derived from an EMBL/GenBank/DDBJ whole genome shotgun (WGS) entry which is preliminary data.</text>
</comment>
<evidence type="ECO:0000313" key="3">
    <source>
        <dbReference type="EMBL" id="MZR23381.1"/>
    </source>
</evidence>
<sequence length="105" mass="11576">MTLPIRKSDDGVLLDIRLSPNAAQNRIETIFIDGEGRPRLKVKVTAVPEKGKANGALVKLLSKSIKHARGSFDIIAGKLDRNKTVLVKGDPSETEAELKLWLEQF</sequence>
<dbReference type="NCBIfam" id="TIGR00251">
    <property type="entry name" value="DUF167 family protein"/>
    <property type="match status" value="1"/>
</dbReference>
<protein>
    <recommendedName>
        <fullName evidence="2">UPF0235 protein GQF03_13670</fullName>
    </recommendedName>
</protein>
<accession>A0A845MI26</accession>
<dbReference type="AlphaFoldDB" id="A0A845MI26"/>
<dbReference type="Pfam" id="PF02594">
    <property type="entry name" value="DUF167"/>
    <property type="match status" value="1"/>
</dbReference>
<dbReference type="SMART" id="SM01152">
    <property type="entry name" value="DUF167"/>
    <property type="match status" value="1"/>
</dbReference>
<dbReference type="Proteomes" id="UP000445696">
    <property type="component" value="Unassembled WGS sequence"/>
</dbReference>
<dbReference type="Gene3D" id="3.30.1200.10">
    <property type="entry name" value="YggU-like"/>
    <property type="match status" value="1"/>
</dbReference>
<dbReference type="EMBL" id="WTVA01000015">
    <property type="protein sequence ID" value="MZR23381.1"/>
    <property type="molecule type" value="Genomic_DNA"/>
</dbReference>
<dbReference type="RefSeq" id="WP_161339856.1">
    <property type="nucleotide sequence ID" value="NZ_JBHSDG010000003.1"/>
</dbReference>
<gene>
    <name evidence="3" type="ORF">GQF03_13670</name>
</gene>
<evidence type="ECO:0000256" key="1">
    <source>
        <dbReference type="ARBA" id="ARBA00010364"/>
    </source>
</evidence>
<evidence type="ECO:0000256" key="2">
    <source>
        <dbReference type="HAMAP-Rule" id="MF_00634"/>
    </source>
</evidence>
<proteinExistence type="inferred from homology"/>
<dbReference type="HAMAP" id="MF_00634">
    <property type="entry name" value="UPF0235"/>
    <property type="match status" value="1"/>
</dbReference>
<comment type="similarity">
    <text evidence="1 2">Belongs to the UPF0235 family.</text>
</comment>
<dbReference type="OrthoDB" id="9801972at2"/>
<dbReference type="SUPFAM" id="SSF69786">
    <property type="entry name" value="YggU-like"/>
    <property type="match status" value="1"/>
</dbReference>
<dbReference type="InterPro" id="IPR003746">
    <property type="entry name" value="DUF167"/>
</dbReference>
<keyword evidence="4" id="KW-1185">Reference proteome</keyword>
<reference evidence="3 4" key="1">
    <citation type="journal article" date="2014" name="Int. J. Syst. Evol. Microbiol.">
        <title>Sneathiella chungangensis sp. nov., isolated from a marine sand, and emended description of the genus Sneathiella.</title>
        <authorList>
            <person name="Siamphan C."/>
            <person name="Kim H."/>
            <person name="Lee J.S."/>
            <person name="Kim W."/>
        </authorList>
    </citation>
    <scope>NUCLEOTIDE SEQUENCE [LARGE SCALE GENOMIC DNA]</scope>
    <source>
        <strain evidence="3 4">KCTC 32476</strain>
    </source>
</reference>
<name>A0A845MI26_9PROT</name>